<dbReference type="InterPro" id="IPR044066">
    <property type="entry name" value="TRIAD_supradom"/>
</dbReference>
<feature type="compositionally biased region" description="Acidic residues" evidence="9">
    <location>
        <begin position="545"/>
        <end position="554"/>
    </location>
</feature>
<dbReference type="Gene3D" id="1.20.120.1750">
    <property type="match status" value="1"/>
</dbReference>
<evidence type="ECO:0000313" key="11">
    <source>
        <dbReference type="EMBL" id="KAG9503807.1"/>
    </source>
</evidence>
<reference evidence="11" key="1">
    <citation type="journal article" date="2021" name="Mol. Plant Microbe Interact.">
        <title>Telomere to telomere genome assembly of Fusarium musae F31, causal agent of crown rot disease of banana.</title>
        <authorList>
            <person name="Degradi L."/>
            <person name="Tava V."/>
            <person name="Kunova A."/>
            <person name="Cortesi P."/>
            <person name="Saracchi M."/>
            <person name="Pasquali M."/>
        </authorList>
    </citation>
    <scope>NUCLEOTIDE SEQUENCE</scope>
    <source>
        <strain evidence="11">F31</strain>
    </source>
</reference>
<dbReference type="AlphaFoldDB" id="A0A9P8DKS1"/>
<dbReference type="PROSITE" id="PS51873">
    <property type="entry name" value="TRIAD"/>
    <property type="match status" value="1"/>
</dbReference>
<dbReference type="GO" id="GO:0016567">
    <property type="term" value="P:protein ubiquitination"/>
    <property type="evidence" value="ECO:0007669"/>
    <property type="project" value="InterPro"/>
</dbReference>
<feature type="region of interest" description="Disordered" evidence="9">
    <location>
        <begin position="298"/>
        <end position="345"/>
    </location>
</feature>
<dbReference type="GO" id="GO:0008270">
    <property type="term" value="F:zinc ion binding"/>
    <property type="evidence" value="ECO:0007669"/>
    <property type="project" value="UniProtKB-KW"/>
</dbReference>
<dbReference type="Proteomes" id="UP000827133">
    <property type="component" value="Unassembled WGS sequence"/>
</dbReference>
<dbReference type="EC" id="2.3.2.31" evidence="2"/>
<keyword evidence="4" id="KW-0479">Metal-binding</keyword>
<dbReference type="PANTHER" id="PTHR11685">
    <property type="entry name" value="RBR FAMILY RING FINGER AND IBR DOMAIN-CONTAINING"/>
    <property type="match status" value="1"/>
</dbReference>
<keyword evidence="3" id="KW-0808">Transferase</keyword>
<evidence type="ECO:0000313" key="12">
    <source>
        <dbReference type="Proteomes" id="UP000827133"/>
    </source>
</evidence>
<dbReference type="InterPro" id="IPR002867">
    <property type="entry name" value="IBR_dom"/>
</dbReference>
<dbReference type="EMBL" id="JAHBCI010000003">
    <property type="protein sequence ID" value="KAG9503807.1"/>
    <property type="molecule type" value="Genomic_DNA"/>
</dbReference>
<feature type="region of interest" description="Disordered" evidence="9">
    <location>
        <begin position="516"/>
        <end position="554"/>
    </location>
</feature>
<evidence type="ECO:0000256" key="2">
    <source>
        <dbReference type="ARBA" id="ARBA00012251"/>
    </source>
</evidence>
<evidence type="ECO:0000259" key="10">
    <source>
        <dbReference type="PROSITE" id="PS51873"/>
    </source>
</evidence>
<keyword evidence="5" id="KW-0677">Repeat</keyword>
<proteinExistence type="predicted"/>
<feature type="domain" description="RING-type" evidence="10">
    <location>
        <begin position="106"/>
        <end position="295"/>
    </location>
</feature>
<evidence type="ECO:0000256" key="9">
    <source>
        <dbReference type="SAM" id="MobiDB-lite"/>
    </source>
</evidence>
<dbReference type="CDD" id="cd22584">
    <property type="entry name" value="Rcat_RBR_unk"/>
    <property type="match status" value="1"/>
</dbReference>
<keyword evidence="8" id="KW-0862">Zinc</keyword>
<comment type="caution">
    <text evidence="11">The sequence shown here is derived from an EMBL/GenBank/DDBJ whole genome shotgun (WGS) entry which is preliminary data.</text>
</comment>
<evidence type="ECO:0000256" key="7">
    <source>
        <dbReference type="ARBA" id="ARBA00022786"/>
    </source>
</evidence>
<protein>
    <recommendedName>
        <fullName evidence="2">RBR-type E3 ubiquitin transferase</fullName>
        <ecNumber evidence="2">2.3.2.31</ecNumber>
    </recommendedName>
</protein>
<dbReference type="CDD" id="cd20335">
    <property type="entry name" value="BRcat_RBR"/>
    <property type="match status" value="1"/>
</dbReference>
<accession>A0A9P8DKS1</accession>
<evidence type="ECO:0000256" key="4">
    <source>
        <dbReference type="ARBA" id="ARBA00022723"/>
    </source>
</evidence>
<sequence>MSDVSDALDRVHPDFLDLLIRLQLLPPDEAFSEPYLARLISIALDLAEDDEQAFLVSRIITDEELAFERLRSPEVRNTNHRIVLDRTERRIAFREAAMDPFPEQTNGEMCVACLEDAQMMAPCGTHNYCYPCYRELIRLGLSSQEAFPPRCCEPIDEAGVALARAPALVHLFRQVQEEVNAPIHDRLYCHDPNCAAFIPPDRNGHCLLCDTHTCRDCGERGHPGQPCREGAAEEDVWATMDENRTVNCPGCGRMIELAEACNHMTCVCGQEFCFICGEIWRTCGCPTYGGFNLMVPMRDRPGTKPPQYRRRRHPIDEASAADEADGPARIPQLRPMPGEEERVPPQVGGTWRVIRPLVFPPAEEVQQPQEQDRPNQGFGVQREHAPGMRMDRRRDDGRPPLDILMPGMGRLQINEPRMERPPVRDERDIPRTYRPGEGPHEMYHQGHLHNESNAPRRLYNPMDAPQINVPRYYPMDPMVVPQMDRPPREEAYHEVDAEARRTNQNRLLAMNREAARLAARHPPRQQGRNRPGHHGLHYDDQILIDSDDDLYGGD</sequence>
<name>A0A9P8DKS1_9HYPO</name>
<dbReference type="InterPro" id="IPR031127">
    <property type="entry name" value="E3_UB_ligase_RBR"/>
</dbReference>
<dbReference type="GeneID" id="68311621"/>
<organism evidence="11 12">
    <name type="scientific">Fusarium musae</name>
    <dbReference type="NCBI Taxonomy" id="1042133"/>
    <lineage>
        <taxon>Eukaryota</taxon>
        <taxon>Fungi</taxon>
        <taxon>Dikarya</taxon>
        <taxon>Ascomycota</taxon>
        <taxon>Pezizomycotina</taxon>
        <taxon>Sordariomycetes</taxon>
        <taxon>Hypocreomycetidae</taxon>
        <taxon>Hypocreales</taxon>
        <taxon>Nectriaceae</taxon>
        <taxon>Fusarium</taxon>
    </lineage>
</organism>
<comment type="catalytic activity">
    <reaction evidence="1">
        <text>[E2 ubiquitin-conjugating enzyme]-S-ubiquitinyl-L-cysteine + [acceptor protein]-L-lysine = [E2 ubiquitin-conjugating enzyme]-L-cysteine + [acceptor protein]-N(6)-ubiquitinyl-L-lysine.</text>
        <dbReference type="EC" id="2.3.2.31"/>
    </reaction>
</comment>
<gene>
    <name evidence="11" type="ORF">J7337_003764</name>
</gene>
<keyword evidence="6" id="KW-0863">Zinc-finger</keyword>
<evidence type="ECO:0000256" key="1">
    <source>
        <dbReference type="ARBA" id="ARBA00001798"/>
    </source>
</evidence>
<evidence type="ECO:0000256" key="8">
    <source>
        <dbReference type="ARBA" id="ARBA00022833"/>
    </source>
</evidence>
<keyword evidence="12" id="KW-1185">Reference proteome</keyword>
<feature type="region of interest" description="Disordered" evidence="9">
    <location>
        <begin position="363"/>
        <end position="406"/>
    </location>
</feature>
<dbReference type="Pfam" id="PF01485">
    <property type="entry name" value="IBR"/>
    <property type="match status" value="1"/>
</dbReference>
<dbReference type="GO" id="GO:0061630">
    <property type="term" value="F:ubiquitin protein ligase activity"/>
    <property type="evidence" value="ECO:0007669"/>
    <property type="project" value="UniProtKB-EC"/>
</dbReference>
<evidence type="ECO:0000256" key="3">
    <source>
        <dbReference type="ARBA" id="ARBA00022679"/>
    </source>
</evidence>
<feature type="compositionally biased region" description="Basic and acidic residues" evidence="9">
    <location>
        <begin position="381"/>
        <end position="399"/>
    </location>
</feature>
<evidence type="ECO:0000256" key="5">
    <source>
        <dbReference type="ARBA" id="ARBA00022737"/>
    </source>
</evidence>
<dbReference type="RefSeq" id="XP_044682807.1">
    <property type="nucleotide sequence ID" value="XM_044821474.1"/>
</dbReference>
<evidence type="ECO:0000256" key="6">
    <source>
        <dbReference type="ARBA" id="ARBA00022771"/>
    </source>
</evidence>
<dbReference type="KEGG" id="fmu:J7337_003764"/>
<keyword evidence="7" id="KW-0833">Ubl conjugation pathway</keyword>
<dbReference type="SUPFAM" id="SSF57850">
    <property type="entry name" value="RING/U-box"/>
    <property type="match status" value="1"/>
</dbReference>